<reference evidence="2 3" key="1">
    <citation type="submission" date="2017-02" db="EMBL/GenBank/DDBJ databases">
        <authorList>
            <person name="Peterson S.W."/>
        </authorList>
    </citation>
    <scope>NUCLEOTIDE SEQUENCE [LARGE SCALE GENOMIC DNA]</scope>
    <source>
        <strain evidence="3">type strain: NCCB 100098</strain>
    </source>
</reference>
<accession>A0A1T5I4Q8</accession>
<evidence type="ECO:0000256" key="1">
    <source>
        <dbReference type="SAM" id="Phobius"/>
    </source>
</evidence>
<dbReference type="EMBL" id="FUZI01000011">
    <property type="protein sequence ID" value="SKC34021.1"/>
    <property type="molecule type" value="Genomic_DNA"/>
</dbReference>
<feature type="transmembrane region" description="Helical" evidence="1">
    <location>
        <begin position="120"/>
        <end position="141"/>
    </location>
</feature>
<keyword evidence="1" id="KW-1133">Transmembrane helix</keyword>
<evidence type="ECO:0000313" key="2">
    <source>
        <dbReference type="EMBL" id="SKC34021.1"/>
    </source>
</evidence>
<keyword evidence="1" id="KW-0472">Membrane</keyword>
<dbReference type="Proteomes" id="UP000189966">
    <property type="component" value="Unassembled WGS sequence"/>
</dbReference>
<sequence>MLNYLSFRYELYKLDKISKAMNLEYKSVEKTITKQEDMAELTFLGYDIYSFDMGVKKITSDYYKHEANKYLIPLPSVSSAGMYTTFDFDDLGSVTFLTSKGVYPLRKSIREEKKLKRETIGFYITSITGLIGAIIGLISFLPK</sequence>
<keyword evidence="1" id="KW-0812">Transmembrane</keyword>
<proteinExistence type="predicted"/>
<name>A0A1T5I4Q8_9GAMM</name>
<organism evidence="2 3">
    <name type="scientific">Photobacterium piscicola</name>
    <dbReference type="NCBI Taxonomy" id="1378299"/>
    <lineage>
        <taxon>Bacteria</taxon>
        <taxon>Pseudomonadati</taxon>
        <taxon>Pseudomonadota</taxon>
        <taxon>Gammaproteobacteria</taxon>
        <taxon>Vibrionales</taxon>
        <taxon>Vibrionaceae</taxon>
        <taxon>Photobacterium</taxon>
    </lineage>
</organism>
<dbReference type="RefSeq" id="WP_080158939.1">
    <property type="nucleotide sequence ID" value="NZ_FUZI01000011.1"/>
</dbReference>
<evidence type="ECO:0000313" key="3">
    <source>
        <dbReference type="Proteomes" id="UP000189966"/>
    </source>
</evidence>
<dbReference type="AlphaFoldDB" id="A0A1T5I4Q8"/>
<gene>
    <name evidence="2" type="ORF">CZ809_03628</name>
</gene>
<protein>
    <submittedName>
        <fullName evidence="2">Uncharacterized protein</fullName>
    </submittedName>
</protein>